<dbReference type="EMBL" id="AVOT02029062">
    <property type="protein sequence ID" value="MBW0521760.1"/>
    <property type="molecule type" value="Genomic_DNA"/>
</dbReference>
<accession>A0A9Q3EF89</accession>
<comment type="caution">
    <text evidence="1">The sequence shown here is derived from an EMBL/GenBank/DDBJ whole genome shotgun (WGS) entry which is preliminary data.</text>
</comment>
<proteinExistence type="predicted"/>
<dbReference type="Proteomes" id="UP000765509">
    <property type="component" value="Unassembled WGS sequence"/>
</dbReference>
<sequence>MFVALVTSEEITHSSYLLWKKLKEQFALSSFNSKARIWSRFQKLIYNNSLKDFIANTQKCLSDISSVGISVEEEILAFSIFTKLPEESHLLIEKVILNADTQGNPDTILNVLHEATLKEEALPRDTTRALVRKKEDSPSKIVGYCSNGRHNPLVNTHGPEKCWKLYPKLRPERKLKENFTIAQALVIHES</sequence>
<keyword evidence="2" id="KW-1185">Reference proteome</keyword>
<evidence type="ECO:0000313" key="2">
    <source>
        <dbReference type="Proteomes" id="UP000765509"/>
    </source>
</evidence>
<gene>
    <name evidence="1" type="ORF">O181_061475</name>
</gene>
<organism evidence="1 2">
    <name type="scientific">Austropuccinia psidii MF-1</name>
    <dbReference type="NCBI Taxonomy" id="1389203"/>
    <lineage>
        <taxon>Eukaryota</taxon>
        <taxon>Fungi</taxon>
        <taxon>Dikarya</taxon>
        <taxon>Basidiomycota</taxon>
        <taxon>Pucciniomycotina</taxon>
        <taxon>Pucciniomycetes</taxon>
        <taxon>Pucciniales</taxon>
        <taxon>Sphaerophragmiaceae</taxon>
        <taxon>Austropuccinia</taxon>
    </lineage>
</organism>
<dbReference type="AlphaFoldDB" id="A0A9Q3EF89"/>
<protein>
    <submittedName>
        <fullName evidence="1">Uncharacterized protein</fullName>
    </submittedName>
</protein>
<dbReference type="OrthoDB" id="418757at2759"/>
<evidence type="ECO:0000313" key="1">
    <source>
        <dbReference type="EMBL" id="MBW0521760.1"/>
    </source>
</evidence>
<reference evidence="1" key="1">
    <citation type="submission" date="2021-03" db="EMBL/GenBank/DDBJ databases">
        <title>Draft genome sequence of rust myrtle Austropuccinia psidii MF-1, a brazilian biotype.</title>
        <authorList>
            <person name="Quecine M.C."/>
            <person name="Pachon D.M.R."/>
            <person name="Bonatelli M.L."/>
            <person name="Correr F.H."/>
            <person name="Franceschini L.M."/>
            <person name="Leite T.F."/>
            <person name="Margarido G.R.A."/>
            <person name="Almeida C.A."/>
            <person name="Ferrarezi J.A."/>
            <person name="Labate C.A."/>
        </authorList>
    </citation>
    <scope>NUCLEOTIDE SEQUENCE</scope>
    <source>
        <strain evidence="1">MF-1</strain>
    </source>
</reference>
<name>A0A9Q3EF89_9BASI</name>